<gene>
    <name evidence="1" type="ORF">Amon02_000270500</name>
</gene>
<reference evidence="1" key="1">
    <citation type="submission" date="2023-04" db="EMBL/GenBank/DDBJ databases">
        <title>Ambrosiozyma monospora NBRC 10751.</title>
        <authorList>
            <person name="Ichikawa N."/>
            <person name="Sato H."/>
            <person name="Tonouchi N."/>
        </authorList>
    </citation>
    <scope>NUCLEOTIDE SEQUENCE</scope>
    <source>
        <strain evidence="1">NBRC 10751</strain>
    </source>
</reference>
<protein>
    <submittedName>
        <fullName evidence="1">Unnamed protein product</fullName>
    </submittedName>
</protein>
<keyword evidence="2" id="KW-1185">Reference proteome</keyword>
<evidence type="ECO:0000313" key="1">
    <source>
        <dbReference type="EMBL" id="GME76655.1"/>
    </source>
</evidence>
<evidence type="ECO:0000313" key="2">
    <source>
        <dbReference type="Proteomes" id="UP001165064"/>
    </source>
</evidence>
<name>A0ACB5SYG0_AMBMO</name>
<organism evidence="1 2">
    <name type="scientific">Ambrosiozyma monospora</name>
    <name type="common">Yeast</name>
    <name type="synonym">Endomycopsis monosporus</name>
    <dbReference type="NCBI Taxonomy" id="43982"/>
    <lineage>
        <taxon>Eukaryota</taxon>
        <taxon>Fungi</taxon>
        <taxon>Dikarya</taxon>
        <taxon>Ascomycota</taxon>
        <taxon>Saccharomycotina</taxon>
        <taxon>Pichiomycetes</taxon>
        <taxon>Pichiales</taxon>
        <taxon>Pichiaceae</taxon>
        <taxon>Ambrosiozyma</taxon>
    </lineage>
</organism>
<dbReference type="Proteomes" id="UP001165064">
    <property type="component" value="Unassembled WGS sequence"/>
</dbReference>
<dbReference type="EMBL" id="BSXS01001599">
    <property type="protein sequence ID" value="GME76655.1"/>
    <property type="molecule type" value="Genomic_DNA"/>
</dbReference>
<comment type="caution">
    <text evidence="1">The sequence shown here is derived from an EMBL/GenBank/DDBJ whole genome shotgun (WGS) entry which is preliminary data.</text>
</comment>
<proteinExistence type="predicted"/>
<sequence>MRLSFVPLLAVLSQLAHGLSIPDGLIDSIKREISSHPGYIKLSAKKSYADDASGILTNATSINPNSKNFPYFQRTAAKTDDDPAFILKNQNVFYSVDIAVGSKGDVVTVLLDTGSSDFWVMSSSNPYCIEGTGGDSHNTLGSPEPTSTSSGDEPEKTGYNSVDCSDFGTFDQSGSSSWHDNGTTFYIQYEDKTFSQGTWGTDQISIQGVKIQDVSVAVCDKSDSRFGVLGISYAELESTNSQSSDSPYTYQNLPLTLKDQGLISKNTYSVYLDDPNAQTASVLFGAVDKNKYTDDLILLPIINSDSPGDQPYEISVTFNKITLGSKKQNKKVQIASGAGSGVLDTGTTLTYLTHDVFDAIKKVTGFPVGQYGYLTADCDLGDDYYLTINFQGFDVDVSFSNLLLQNDDGSCSLGIATNEDDIVILGDTFLTSVYAVIDLEDNVVALAKANYDSNSESIEVVSDSIPSASQAPSYSATYGGEIGTVLHVTATGSL</sequence>
<accession>A0ACB5SYG0</accession>